<accession>A0A395H148</accession>
<sequence length="85" mass="10068">MAGAVRSPRPDRFRYLPARLPFPRIFKRGLFRRNAVYLTSIFGAAFAFELAFDTASNKIWDSFNRGRQWKDIKYQYVNKAEEDDE</sequence>
<keyword evidence="8 12" id="KW-1133">Transmembrane helix</keyword>
<dbReference type="GO" id="GO:0045275">
    <property type="term" value="C:respiratory chain complex III"/>
    <property type="evidence" value="ECO:0007669"/>
    <property type="project" value="InterPro"/>
</dbReference>
<dbReference type="AlphaFoldDB" id="A0A395H148"/>
<dbReference type="STRING" id="1448316.A0A395H148"/>
<name>A0A395H148_9EURO</name>
<evidence type="ECO:0000256" key="12">
    <source>
        <dbReference type="SAM" id="Phobius"/>
    </source>
</evidence>
<dbReference type="InterPro" id="IPR008027">
    <property type="entry name" value="QCR9"/>
</dbReference>
<dbReference type="PANTHER" id="PTHR12980:SF0">
    <property type="entry name" value="CYTOCHROME B-C1 COMPLEX SUBUNIT 9"/>
    <property type="match status" value="1"/>
</dbReference>
<keyword evidence="14" id="KW-1185">Reference proteome</keyword>
<comment type="similarity">
    <text evidence="2">Belongs to the UQCR10/QCR9 family.</text>
</comment>
<dbReference type="VEuPathDB" id="FungiDB:BO80DRAFT_444793"/>
<dbReference type="InterPro" id="IPR036656">
    <property type="entry name" value="QCR9_sf"/>
</dbReference>
<dbReference type="Pfam" id="PF05365">
    <property type="entry name" value="UCR_UQCRX_QCR9"/>
    <property type="match status" value="1"/>
</dbReference>
<evidence type="ECO:0000256" key="8">
    <source>
        <dbReference type="ARBA" id="ARBA00022989"/>
    </source>
</evidence>
<keyword evidence="3" id="KW-0813">Transport</keyword>
<dbReference type="EMBL" id="KZ824436">
    <property type="protein sequence ID" value="RAL01353.1"/>
    <property type="molecule type" value="Genomic_DNA"/>
</dbReference>
<evidence type="ECO:0000313" key="13">
    <source>
        <dbReference type="EMBL" id="RAL01353.1"/>
    </source>
</evidence>
<reference evidence="13 14" key="1">
    <citation type="submission" date="2018-02" db="EMBL/GenBank/DDBJ databases">
        <title>The genomes of Aspergillus section Nigri reveals drivers in fungal speciation.</title>
        <authorList>
            <consortium name="DOE Joint Genome Institute"/>
            <person name="Vesth T.C."/>
            <person name="Nybo J."/>
            <person name="Theobald S."/>
            <person name="Brandl J."/>
            <person name="Frisvad J.C."/>
            <person name="Nielsen K.F."/>
            <person name="Lyhne E.K."/>
            <person name="Kogle M.E."/>
            <person name="Kuo A."/>
            <person name="Riley R."/>
            <person name="Clum A."/>
            <person name="Nolan M."/>
            <person name="Lipzen A."/>
            <person name="Salamov A."/>
            <person name="Henrissat B."/>
            <person name="Wiebenga A."/>
            <person name="De vries R.P."/>
            <person name="Grigoriev I.V."/>
            <person name="Mortensen U.H."/>
            <person name="Andersen M.R."/>
            <person name="Baker S.E."/>
        </authorList>
    </citation>
    <scope>NUCLEOTIDE SEQUENCE [LARGE SCALE GENOMIC DNA]</scope>
    <source>
        <strain evidence="13 14">CBS 121593</strain>
    </source>
</reference>
<evidence type="ECO:0000256" key="2">
    <source>
        <dbReference type="ARBA" id="ARBA00007856"/>
    </source>
</evidence>
<dbReference type="SUPFAM" id="SSF81514">
    <property type="entry name" value="Subunit X (non-heme 7 kDa protein) of cytochrome bc1 complex (Ubiquinol-cytochrome c reductase)"/>
    <property type="match status" value="1"/>
</dbReference>
<dbReference type="Gene3D" id="1.20.5.260">
    <property type="entry name" value="Cytochrome b-c1 complex subunit 9"/>
    <property type="match status" value="1"/>
</dbReference>
<keyword evidence="5 12" id="KW-0812">Transmembrane</keyword>
<feature type="transmembrane region" description="Helical" evidence="12">
    <location>
        <begin position="34"/>
        <end position="52"/>
    </location>
</feature>
<keyword evidence="6" id="KW-0999">Mitochondrion inner membrane</keyword>
<dbReference type="GO" id="GO:0006122">
    <property type="term" value="P:mitochondrial electron transport, ubiquinol to cytochrome c"/>
    <property type="evidence" value="ECO:0007669"/>
    <property type="project" value="InterPro"/>
</dbReference>
<evidence type="ECO:0000256" key="5">
    <source>
        <dbReference type="ARBA" id="ARBA00022692"/>
    </source>
</evidence>
<dbReference type="GO" id="GO:0005743">
    <property type="term" value="C:mitochondrial inner membrane"/>
    <property type="evidence" value="ECO:0007669"/>
    <property type="project" value="UniProtKB-SubCell"/>
</dbReference>
<keyword evidence="7" id="KW-0249">Electron transport</keyword>
<evidence type="ECO:0000256" key="9">
    <source>
        <dbReference type="ARBA" id="ARBA00023128"/>
    </source>
</evidence>
<evidence type="ECO:0000313" key="14">
    <source>
        <dbReference type="Proteomes" id="UP000249402"/>
    </source>
</evidence>
<dbReference type="OrthoDB" id="44067at2759"/>
<proteinExistence type="inferred from homology"/>
<keyword evidence="10 12" id="KW-0472">Membrane</keyword>
<evidence type="ECO:0000256" key="4">
    <source>
        <dbReference type="ARBA" id="ARBA00022660"/>
    </source>
</evidence>
<evidence type="ECO:0000256" key="6">
    <source>
        <dbReference type="ARBA" id="ARBA00022792"/>
    </source>
</evidence>
<dbReference type="GeneID" id="37226319"/>
<evidence type="ECO:0000256" key="11">
    <source>
        <dbReference type="ARBA" id="ARBA00044247"/>
    </source>
</evidence>
<keyword evidence="4" id="KW-0679">Respiratory chain</keyword>
<organism evidence="13 14">
    <name type="scientific">Aspergillus ibericus CBS 121593</name>
    <dbReference type="NCBI Taxonomy" id="1448316"/>
    <lineage>
        <taxon>Eukaryota</taxon>
        <taxon>Fungi</taxon>
        <taxon>Dikarya</taxon>
        <taxon>Ascomycota</taxon>
        <taxon>Pezizomycotina</taxon>
        <taxon>Eurotiomycetes</taxon>
        <taxon>Eurotiomycetidae</taxon>
        <taxon>Eurotiales</taxon>
        <taxon>Aspergillaceae</taxon>
        <taxon>Aspergillus</taxon>
        <taxon>Aspergillus subgen. Circumdati</taxon>
    </lineage>
</organism>
<evidence type="ECO:0000256" key="1">
    <source>
        <dbReference type="ARBA" id="ARBA00004434"/>
    </source>
</evidence>
<evidence type="ECO:0000256" key="3">
    <source>
        <dbReference type="ARBA" id="ARBA00022448"/>
    </source>
</evidence>
<evidence type="ECO:0000256" key="10">
    <source>
        <dbReference type="ARBA" id="ARBA00023136"/>
    </source>
</evidence>
<gene>
    <name evidence="13" type="ORF">BO80DRAFT_444793</name>
</gene>
<dbReference type="PANTHER" id="PTHR12980">
    <property type="entry name" value="UBIQUINOL-CYTOCHROME C REDUCTASE COMPLEX, SUBUNIT X"/>
    <property type="match status" value="1"/>
</dbReference>
<protein>
    <recommendedName>
        <fullName evidence="11">Complex III subunit 9</fullName>
    </recommendedName>
</protein>
<comment type="subcellular location">
    <subcellularLocation>
        <location evidence="1">Mitochondrion inner membrane</location>
        <topology evidence="1">Single-pass membrane protein</topology>
    </subcellularLocation>
</comment>
<keyword evidence="9" id="KW-0496">Mitochondrion</keyword>
<dbReference type="FunFam" id="1.20.5.260:FF:000001">
    <property type="entry name" value="Cytochrome b-c1 complex subunit 9"/>
    <property type="match status" value="1"/>
</dbReference>
<dbReference type="RefSeq" id="XP_025575680.1">
    <property type="nucleotide sequence ID" value="XM_025721454.1"/>
</dbReference>
<evidence type="ECO:0000256" key="7">
    <source>
        <dbReference type="ARBA" id="ARBA00022982"/>
    </source>
</evidence>
<dbReference type="Proteomes" id="UP000249402">
    <property type="component" value="Unassembled WGS sequence"/>
</dbReference>